<organism evidence="1">
    <name type="scientific">marine metagenome</name>
    <dbReference type="NCBI Taxonomy" id="408172"/>
    <lineage>
        <taxon>unclassified sequences</taxon>
        <taxon>metagenomes</taxon>
        <taxon>ecological metagenomes</taxon>
    </lineage>
</organism>
<dbReference type="EMBL" id="UINC01004205">
    <property type="protein sequence ID" value="SVA12592.1"/>
    <property type="molecule type" value="Genomic_DNA"/>
</dbReference>
<name>A0A381T8U7_9ZZZZ</name>
<evidence type="ECO:0008006" key="2">
    <source>
        <dbReference type="Google" id="ProtNLM"/>
    </source>
</evidence>
<sequence>MIIEGKAPIHIAGSGIAGMTAAINLSTRGKTVIIHEKHDRIGGSRDGDFEGLENWIFTHTVPEFFSICDVDFNALPATPIFDFKVHVRGLKPVRVTSPEPFFYIVSRGTANDSIDNYMANICRANKVQFNFGKAITQEDADIYAVGKGRAAAFIQGATIRTDQPDQVHLLLGKTFAPSGYAYLIINGGCGTIATAYKKNTSKTDPLLASIDYFQEIGHDFTIEKRFASRGSFHLSRLSQWSRTIMVGEAGGYQDYLFGFGMRMAMYSGLAAAYKLCGEFSHAHRINNELNLKRKISFANRVLFEQLSPASVHYWVERFHSNKAPLNILRRAYDWNWRKLVQSNKIIDHYAVRFS</sequence>
<dbReference type="SUPFAM" id="SSF51905">
    <property type="entry name" value="FAD/NAD(P)-binding domain"/>
    <property type="match status" value="1"/>
</dbReference>
<gene>
    <name evidence="1" type="ORF">METZ01_LOCUS65446</name>
</gene>
<dbReference type="PANTHER" id="PTHR42685">
    <property type="entry name" value="GERANYLGERANYL DIPHOSPHATE REDUCTASE"/>
    <property type="match status" value="1"/>
</dbReference>
<dbReference type="Gene3D" id="3.50.50.60">
    <property type="entry name" value="FAD/NAD(P)-binding domain"/>
    <property type="match status" value="2"/>
</dbReference>
<dbReference type="AlphaFoldDB" id="A0A381T8U7"/>
<dbReference type="Pfam" id="PF13450">
    <property type="entry name" value="NAD_binding_8"/>
    <property type="match status" value="1"/>
</dbReference>
<dbReference type="InterPro" id="IPR050407">
    <property type="entry name" value="Geranylgeranyl_reductase"/>
</dbReference>
<evidence type="ECO:0000313" key="1">
    <source>
        <dbReference type="EMBL" id="SVA12592.1"/>
    </source>
</evidence>
<dbReference type="PANTHER" id="PTHR42685:SF18">
    <property type="entry name" value="DIGERANYLGERANYLGLYCEROPHOSPHOLIPID REDUCTASE"/>
    <property type="match status" value="1"/>
</dbReference>
<proteinExistence type="predicted"/>
<accession>A0A381T8U7</accession>
<reference evidence="1" key="1">
    <citation type="submission" date="2018-05" db="EMBL/GenBank/DDBJ databases">
        <authorList>
            <person name="Lanie J.A."/>
            <person name="Ng W.-L."/>
            <person name="Kazmierczak K.M."/>
            <person name="Andrzejewski T.M."/>
            <person name="Davidsen T.M."/>
            <person name="Wayne K.J."/>
            <person name="Tettelin H."/>
            <person name="Glass J.I."/>
            <person name="Rusch D."/>
            <person name="Podicherti R."/>
            <person name="Tsui H.-C.T."/>
            <person name="Winkler M.E."/>
        </authorList>
    </citation>
    <scope>NUCLEOTIDE SEQUENCE</scope>
</reference>
<protein>
    <recommendedName>
        <fullName evidence="2">FAD-dependent oxidoreductase 2 FAD binding domain-containing protein</fullName>
    </recommendedName>
</protein>
<dbReference type="InterPro" id="IPR036188">
    <property type="entry name" value="FAD/NAD-bd_sf"/>
</dbReference>